<dbReference type="AlphaFoldDB" id="A0A7Y6A4C6"/>
<accession>A0A7Y6A4C6</accession>
<evidence type="ECO:0000313" key="2">
    <source>
        <dbReference type="EMBL" id="NUU18452.1"/>
    </source>
</evidence>
<dbReference type="PROSITE" id="PS50035">
    <property type="entry name" value="PLD"/>
    <property type="match status" value="1"/>
</dbReference>
<dbReference type="GO" id="GO:0003824">
    <property type="term" value="F:catalytic activity"/>
    <property type="evidence" value="ECO:0007669"/>
    <property type="project" value="InterPro"/>
</dbReference>
<protein>
    <recommendedName>
        <fullName evidence="1">PLD phosphodiesterase domain-containing protein</fullName>
    </recommendedName>
</protein>
<feature type="domain" description="PLD phosphodiesterase" evidence="1">
    <location>
        <begin position="304"/>
        <end position="335"/>
    </location>
</feature>
<name>A0A7Y6A4C6_9CELL</name>
<sequence>MTLTPEARVLLTDALRPPAGYRVDAAVGTTYSLDLTALLLAPLSFAVFDQADTGDVGRVDPIRLLDAVRRHAEHTTIFCQAGGIHVPSNYRSILTFVEESVLEVMPIHEDTIFHPKIWALRFVDPDGGWLHRVVVLSRNMTLDRSWDTALVLDQTDDGVIDAAPAADFVRRLPGRAIRTVSSRRAREIEGVADSLGSVRLAAPSPFTEGHLLPIGLIDDPVWPFPQQARRLLAMSPFLTKPAVRALGSLTANRTLVSRAESLELIGSEMLDGWAINVLQRLAEVDSDEDITDTPSKAMNEFQGTNEGLHAKTFVVDLPRSQSMVVTGSANMTGQTWGRNVEFDAVLIGPTSACGVEAVLNGSPEAPGLSRILEEYTVTEKTGASDAAIETSCTIERFHQQLAVNNPDLHVSEAVDERVEVTLTMSIPAEAPGSTRVWLASLPGDVQGQWIAESLTWTVAPLNITPFIAVETTAGEGDAKVTRRCVLKASLSGAVDGRRSDAVFSILRNKQDVLRYLVFLLGDPSYDALFDQIAGVDSGGFFGSEQSNAGTVDVALFEPLVRATGRDADALARVAGLVAEIRQLPNGDELVPDGFDALWDIVWQAHLEHTA</sequence>
<dbReference type="SUPFAM" id="SSF56024">
    <property type="entry name" value="Phospholipase D/nuclease"/>
    <property type="match status" value="1"/>
</dbReference>
<evidence type="ECO:0000259" key="1">
    <source>
        <dbReference type="PROSITE" id="PS50035"/>
    </source>
</evidence>
<comment type="caution">
    <text evidence="2">The sequence shown here is derived from an EMBL/GenBank/DDBJ whole genome shotgun (WGS) entry which is preliminary data.</text>
</comment>
<dbReference type="InterPro" id="IPR001736">
    <property type="entry name" value="PLipase_D/transphosphatidylase"/>
</dbReference>
<organism evidence="2 3">
    <name type="scientific">Cellulomonas humilata</name>
    <dbReference type="NCBI Taxonomy" id="144055"/>
    <lineage>
        <taxon>Bacteria</taxon>
        <taxon>Bacillati</taxon>
        <taxon>Actinomycetota</taxon>
        <taxon>Actinomycetes</taxon>
        <taxon>Micrococcales</taxon>
        <taxon>Cellulomonadaceae</taxon>
        <taxon>Cellulomonas</taxon>
    </lineage>
</organism>
<evidence type="ECO:0000313" key="3">
    <source>
        <dbReference type="Proteomes" id="UP000565724"/>
    </source>
</evidence>
<gene>
    <name evidence="2" type="ORF">HP550_14440</name>
</gene>
<dbReference type="RefSeq" id="WP_175348373.1">
    <property type="nucleotide sequence ID" value="NZ_JABMCI010000067.1"/>
</dbReference>
<reference evidence="2 3" key="1">
    <citation type="submission" date="2020-05" db="EMBL/GenBank/DDBJ databases">
        <title>Genome Sequencing of Type Strains.</title>
        <authorList>
            <person name="Lemaire J.F."/>
            <person name="Inderbitzin P."/>
            <person name="Gregorio O.A."/>
            <person name="Collins S.B."/>
            <person name="Wespe N."/>
            <person name="Knight-Connoni V."/>
        </authorList>
    </citation>
    <scope>NUCLEOTIDE SEQUENCE [LARGE SCALE GENOMIC DNA]</scope>
    <source>
        <strain evidence="2 3">ATCC 25174</strain>
    </source>
</reference>
<dbReference type="GO" id="GO:0006793">
    <property type="term" value="P:phosphorus metabolic process"/>
    <property type="evidence" value="ECO:0007669"/>
    <property type="project" value="UniProtKB-ARBA"/>
</dbReference>
<dbReference type="Proteomes" id="UP000565724">
    <property type="component" value="Unassembled WGS sequence"/>
</dbReference>
<dbReference type="EMBL" id="JABMCI010000067">
    <property type="protein sequence ID" value="NUU18452.1"/>
    <property type="molecule type" value="Genomic_DNA"/>
</dbReference>
<dbReference type="CDD" id="cd09176">
    <property type="entry name" value="PLDc_unchar6"/>
    <property type="match status" value="1"/>
</dbReference>
<proteinExistence type="predicted"/>
<keyword evidence="3" id="KW-1185">Reference proteome</keyword>
<dbReference type="InterPro" id="IPR059166">
    <property type="entry name" value="PLD-like_cat"/>
</dbReference>